<organism evidence="9 10">
    <name type="scientific">Bos indicus x Bos taurus</name>
    <name type="common">Hybrid cattle</name>
    <dbReference type="NCBI Taxonomy" id="30522"/>
    <lineage>
        <taxon>Eukaryota</taxon>
        <taxon>Metazoa</taxon>
        <taxon>Chordata</taxon>
        <taxon>Craniata</taxon>
        <taxon>Vertebrata</taxon>
        <taxon>Euteleostomi</taxon>
        <taxon>Mammalia</taxon>
        <taxon>Eutheria</taxon>
        <taxon>Laurasiatheria</taxon>
        <taxon>Artiodactyla</taxon>
        <taxon>Ruminantia</taxon>
        <taxon>Pecora</taxon>
        <taxon>Bovidae</taxon>
        <taxon>Bovinae</taxon>
        <taxon>Bos</taxon>
    </lineage>
</organism>
<evidence type="ECO:0000256" key="6">
    <source>
        <dbReference type="ARBA" id="ARBA00023027"/>
    </source>
</evidence>
<dbReference type="InterPro" id="IPR036291">
    <property type="entry name" value="NAD(P)-bd_dom_sf"/>
</dbReference>
<dbReference type="GO" id="GO:0050661">
    <property type="term" value="F:NADP binding"/>
    <property type="evidence" value="ECO:0007669"/>
    <property type="project" value="InterPro"/>
</dbReference>
<proteinExistence type="inferred from homology"/>
<dbReference type="GO" id="GO:0006574">
    <property type="term" value="P:L-valine catabolic process"/>
    <property type="evidence" value="ECO:0007669"/>
    <property type="project" value="TreeGrafter"/>
</dbReference>
<comment type="pathway">
    <text evidence="1">Amino-acid degradation; L-valine degradation.</text>
</comment>
<evidence type="ECO:0000256" key="1">
    <source>
        <dbReference type="ARBA" id="ARBA00005109"/>
    </source>
</evidence>
<keyword evidence="4" id="KW-0101">Branched-chain amino acid catabolism</keyword>
<sequence>MSHAPLQSVGELGQQGSLLIALWSASSLLTGVAGRGQPCSGVFYINGSSWIHWTRQMGHPMAKKKKKYIYIYISHGHGYPLVIYDVFPDAYREFLDASEQVVSSPADIAGKDRIITMLPTSINGIEAYSGANGIPKKWGATAFSDSLARLAKEVEKMGAIFRVAPVSGGVEAAQSGDLTFMLGGVLCQVASVVSYSL</sequence>
<reference evidence="9" key="2">
    <citation type="submission" date="2025-08" db="UniProtKB">
        <authorList>
            <consortium name="Ensembl"/>
        </authorList>
    </citation>
    <scope>IDENTIFICATION</scope>
</reference>
<dbReference type="InterPro" id="IPR006115">
    <property type="entry name" value="6PGDH_NADP-bd"/>
</dbReference>
<feature type="domain" description="6-phosphogluconate dehydrogenase NADP-binding" evidence="8">
    <location>
        <begin position="57"/>
        <end position="185"/>
    </location>
</feature>
<reference evidence="9 10" key="1">
    <citation type="submission" date="2018-11" db="EMBL/GenBank/DDBJ databases">
        <title>Haplotype-resolved cattle genomes.</title>
        <authorList>
            <person name="Low W.Y."/>
            <person name="Tearle R."/>
            <person name="Bickhart D.M."/>
            <person name="Rosen B.D."/>
            <person name="Koren S."/>
            <person name="Rhie A."/>
            <person name="Hiendleder S."/>
            <person name="Phillippy A.M."/>
            <person name="Smith T.P.L."/>
            <person name="Williams J.L."/>
        </authorList>
    </citation>
    <scope>NUCLEOTIDE SEQUENCE [LARGE SCALE GENOMIC DNA]</scope>
</reference>
<dbReference type="GO" id="GO:0005739">
    <property type="term" value="C:mitochondrion"/>
    <property type="evidence" value="ECO:0007669"/>
    <property type="project" value="TreeGrafter"/>
</dbReference>
<comment type="similarity">
    <text evidence="2">Belongs to the HIBADH-related family. 3-hydroxyisobutyrate dehydrogenase subfamily.</text>
</comment>
<dbReference type="Gene3D" id="3.40.50.720">
    <property type="entry name" value="NAD(P)-binding Rossmann-like Domain"/>
    <property type="match status" value="1"/>
</dbReference>
<dbReference type="Ensembl" id="ENSBIXT00005017529.1">
    <property type="protein sequence ID" value="ENSBIXP00005033593.1"/>
    <property type="gene ID" value="ENSBIXG00005014381.1"/>
</dbReference>
<dbReference type="EC" id="1.1.1.31" evidence="3"/>
<protein>
    <recommendedName>
        <fullName evidence="3">3-hydroxyisobutyrate dehydrogenase</fullName>
        <ecNumber evidence="3">1.1.1.31</ecNumber>
    </recommendedName>
</protein>
<evidence type="ECO:0000256" key="3">
    <source>
        <dbReference type="ARBA" id="ARBA00012991"/>
    </source>
</evidence>
<dbReference type="PANTHER" id="PTHR22981:SF7">
    <property type="entry name" value="3-HYDROXYISOBUTYRATE DEHYDROGENASE, MITOCHONDRIAL"/>
    <property type="match status" value="1"/>
</dbReference>
<dbReference type="GO" id="GO:0008442">
    <property type="term" value="F:3-hydroxyisobutyrate dehydrogenase activity"/>
    <property type="evidence" value="ECO:0007669"/>
    <property type="project" value="UniProtKB-EC"/>
</dbReference>
<dbReference type="AlphaFoldDB" id="A0A4W2HQD4"/>
<keyword evidence="6" id="KW-0520">NAD</keyword>
<comment type="catalytic activity">
    <reaction evidence="7">
        <text>3-hydroxy-2-methylpropanoate + NAD(+) = 2-methyl-3-oxopropanoate + NADH + H(+)</text>
        <dbReference type="Rhea" id="RHEA:17681"/>
        <dbReference type="ChEBI" id="CHEBI:11805"/>
        <dbReference type="ChEBI" id="CHEBI:15378"/>
        <dbReference type="ChEBI" id="CHEBI:57540"/>
        <dbReference type="ChEBI" id="CHEBI:57700"/>
        <dbReference type="ChEBI" id="CHEBI:57945"/>
        <dbReference type="EC" id="1.1.1.31"/>
    </reaction>
</comment>
<dbReference type="Pfam" id="PF03446">
    <property type="entry name" value="NAD_binding_2"/>
    <property type="match status" value="1"/>
</dbReference>
<dbReference type="SUPFAM" id="SSF51735">
    <property type="entry name" value="NAD(P)-binding Rossmann-fold domains"/>
    <property type="match status" value="1"/>
</dbReference>
<evidence type="ECO:0000256" key="2">
    <source>
        <dbReference type="ARBA" id="ARBA00006013"/>
    </source>
</evidence>
<dbReference type="GeneTree" id="ENSGT00940000155255"/>
<evidence type="ECO:0000256" key="4">
    <source>
        <dbReference type="ARBA" id="ARBA00022456"/>
    </source>
</evidence>
<evidence type="ECO:0000313" key="9">
    <source>
        <dbReference type="Ensembl" id="ENSBIXP00005033593.1"/>
    </source>
</evidence>
<evidence type="ECO:0000259" key="8">
    <source>
        <dbReference type="Pfam" id="PF03446"/>
    </source>
</evidence>
<dbReference type="Proteomes" id="UP000429181">
    <property type="component" value="Chromosome 5"/>
</dbReference>
<accession>A0A4W2HQD4</accession>
<name>A0A4W2HQD4_BOBOX</name>
<evidence type="ECO:0000256" key="5">
    <source>
        <dbReference type="ARBA" id="ARBA00023002"/>
    </source>
</evidence>
<evidence type="ECO:0000256" key="7">
    <source>
        <dbReference type="ARBA" id="ARBA00049197"/>
    </source>
</evidence>
<dbReference type="PANTHER" id="PTHR22981">
    <property type="entry name" value="3-HYDROXYISOBUTYRATE DEHYDROGENASE-RELATED"/>
    <property type="match status" value="1"/>
</dbReference>
<evidence type="ECO:0000313" key="10">
    <source>
        <dbReference type="Proteomes" id="UP000429181"/>
    </source>
</evidence>
<keyword evidence="5" id="KW-0560">Oxidoreductase</keyword>